<accession>A0A1I6UB62</accession>
<dbReference type="InterPro" id="IPR015927">
    <property type="entry name" value="Peptidase_S24_S26A/B/C"/>
</dbReference>
<dbReference type="PANTHER" id="PTHR40661">
    <property type="match status" value="1"/>
</dbReference>
<evidence type="ECO:0000313" key="5">
    <source>
        <dbReference type="EMBL" id="SFS98608.1"/>
    </source>
</evidence>
<evidence type="ECO:0000259" key="4">
    <source>
        <dbReference type="PROSITE" id="PS50943"/>
    </source>
</evidence>
<dbReference type="InterPro" id="IPR010982">
    <property type="entry name" value="Lambda_DNA-bd_dom_sf"/>
</dbReference>
<dbReference type="PANTHER" id="PTHR40661:SF3">
    <property type="entry name" value="FELS-1 PROPHAGE TRANSCRIPTIONAL REGULATOR"/>
    <property type="match status" value="1"/>
</dbReference>
<protein>
    <submittedName>
        <fullName evidence="5">SOS-response transcriptional repressor LexA (RecA-mediated autopeptidase)</fullName>
    </submittedName>
</protein>
<dbReference type="InterPro" id="IPR010744">
    <property type="entry name" value="Phage_CI_N"/>
</dbReference>
<evidence type="ECO:0000256" key="1">
    <source>
        <dbReference type="ARBA" id="ARBA00023015"/>
    </source>
</evidence>
<dbReference type="Gene3D" id="1.10.260.40">
    <property type="entry name" value="lambda repressor-like DNA-binding domains"/>
    <property type="match status" value="1"/>
</dbReference>
<name>A0A1I6UB62_9GAMM</name>
<sequence length="221" mass="24441">MVETVADRINKRMKELKIKQVDLINKKVASKGTISLWLSGGSVPSGERLVNLSNELKVDAAWILTGQGKMNDRLDNSVDLNPTATVTYAPVISWVQAGDFTDMASITNLAECEKLPLVPGAGKRSFYLEVKGLSNAPYFEDGEKICIDPDYQLCDIQTGEMIVVKCNDTATFKALISEPNGYYLKPLNPNWSEQIIPLNEDCILVGKYVGSFKPAKKFNLF</sequence>
<dbReference type="GO" id="GO:0003677">
    <property type="term" value="F:DNA binding"/>
    <property type="evidence" value="ECO:0007669"/>
    <property type="project" value="UniProtKB-KW"/>
</dbReference>
<organism evidence="5 6">
    <name type="scientific">Acinetobacter bohemicus</name>
    <dbReference type="NCBI Taxonomy" id="1435036"/>
    <lineage>
        <taxon>Bacteria</taxon>
        <taxon>Pseudomonadati</taxon>
        <taxon>Pseudomonadota</taxon>
        <taxon>Gammaproteobacteria</taxon>
        <taxon>Moraxellales</taxon>
        <taxon>Moraxellaceae</taxon>
        <taxon>Acinetobacter</taxon>
    </lineage>
</organism>
<dbReference type="AlphaFoldDB" id="A0A1I6UB62"/>
<dbReference type="EMBL" id="FOZU01000015">
    <property type="protein sequence ID" value="SFS98608.1"/>
    <property type="molecule type" value="Genomic_DNA"/>
</dbReference>
<dbReference type="RefSeq" id="WP_213032533.1">
    <property type="nucleotide sequence ID" value="NZ_FOZU01000015.1"/>
</dbReference>
<evidence type="ECO:0000313" key="6">
    <source>
        <dbReference type="Proteomes" id="UP000182827"/>
    </source>
</evidence>
<gene>
    <name evidence="5" type="ORF">SAMN05444586_101554</name>
</gene>
<evidence type="ECO:0000256" key="3">
    <source>
        <dbReference type="ARBA" id="ARBA00023163"/>
    </source>
</evidence>
<dbReference type="SUPFAM" id="SSF47413">
    <property type="entry name" value="lambda repressor-like DNA-binding domains"/>
    <property type="match status" value="1"/>
</dbReference>
<evidence type="ECO:0000256" key="2">
    <source>
        <dbReference type="ARBA" id="ARBA00023125"/>
    </source>
</evidence>
<keyword evidence="6" id="KW-1185">Reference proteome</keyword>
<dbReference type="PROSITE" id="PS50943">
    <property type="entry name" value="HTH_CROC1"/>
    <property type="match status" value="1"/>
</dbReference>
<reference evidence="6" key="1">
    <citation type="submission" date="2016-10" db="EMBL/GenBank/DDBJ databases">
        <authorList>
            <person name="Varghese N."/>
            <person name="Submissions S."/>
        </authorList>
    </citation>
    <scope>NUCLEOTIDE SEQUENCE [LARGE SCALE GENOMIC DNA]</scope>
    <source>
        <strain evidence="6">ANC 5076</strain>
    </source>
</reference>
<dbReference type="GO" id="GO:0045892">
    <property type="term" value="P:negative regulation of DNA-templated transcription"/>
    <property type="evidence" value="ECO:0007669"/>
    <property type="project" value="InterPro"/>
</dbReference>
<dbReference type="SUPFAM" id="SSF51306">
    <property type="entry name" value="LexA/Signal peptidase"/>
    <property type="match status" value="1"/>
</dbReference>
<keyword evidence="1" id="KW-0805">Transcription regulation</keyword>
<dbReference type="InterPro" id="IPR039418">
    <property type="entry name" value="LexA-like"/>
</dbReference>
<dbReference type="Pfam" id="PF07022">
    <property type="entry name" value="Phage_CI_repr"/>
    <property type="match status" value="1"/>
</dbReference>
<dbReference type="Gene3D" id="2.10.109.10">
    <property type="entry name" value="Umud Fragment, subunit A"/>
    <property type="match status" value="1"/>
</dbReference>
<dbReference type="CDD" id="cd06529">
    <property type="entry name" value="S24_LexA-like"/>
    <property type="match status" value="1"/>
</dbReference>
<dbReference type="InterPro" id="IPR036286">
    <property type="entry name" value="LexA/Signal_pep-like_sf"/>
</dbReference>
<keyword evidence="2" id="KW-0238">DNA-binding</keyword>
<dbReference type="InterPro" id="IPR001387">
    <property type="entry name" value="Cro/C1-type_HTH"/>
</dbReference>
<keyword evidence="3" id="KW-0804">Transcription</keyword>
<feature type="domain" description="HTH cro/C1-type" evidence="4">
    <location>
        <begin position="30"/>
        <end position="63"/>
    </location>
</feature>
<proteinExistence type="predicted"/>
<dbReference type="Pfam" id="PF00717">
    <property type="entry name" value="Peptidase_S24"/>
    <property type="match status" value="1"/>
</dbReference>
<dbReference type="Proteomes" id="UP000182827">
    <property type="component" value="Unassembled WGS sequence"/>
</dbReference>